<feature type="transmembrane region" description="Helical" evidence="1">
    <location>
        <begin position="43"/>
        <end position="68"/>
    </location>
</feature>
<dbReference type="GO" id="GO:0006334">
    <property type="term" value="P:nucleosome assembly"/>
    <property type="evidence" value="ECO:0007669"/>
    <property type="project" value="TreeGrafter"/>
</dbReference>
<proteinExistence type="predicted"/>
<keyword evidence="3" id="KW-1185">Reference proteome</keyword>
<dbReference type="InterPro" id="IPR045145">
    <property type="entry name" value="PTHR15271"/>
</dbReference>
<keyword evidence="1" id="KW-1133">Transmembrane helix</keyword>
<sequence>MNATYIFYRKDLSRPTIQLPCASKAVVAVRFCPIFFKLRGKNLGICVLSILIFYEELLYIMATNFALFGEPLL</sequence>
<gene>
    <name evidence="2" type="ORF">D0Y65_028318</name>
</gene>
<evidence type="ECO:0000256" key="1">
    <source>
        <dbReference type="SAM" id="Phobius"/>
    </source>
</evidence>
<dbReference type="GO" id="GO:0033186">
    <property type="term" value="C:CAF-1 complex"/>
    <property type="evidence" value="ECO:0007669"/>
    <property type="project" value="TreeGrafter"/>
</dbReference>
<dbReference type="AlphaFoldDB" id="A0A445ITK8"/>
<evidence type="ECO:0000313" key="2">
    <source>
        <dbReference type="EMBL" id="RZB89417.1"/>
    </source>
</evidence>
<dbReference type="EMBL" id="QZWG01000010">
    <property type="protein sequence ID" value="RZB89417.1"/>
    <property type="molecule type" value="Genomic_DNA"/>
</dbReference>
<dbReference type="PANTHER" id="PTHR15271:SF4">
    <property type="entry name" value="CHROMATIN ASSEMBLY FACTOR 1 SUBUNIT B"/>
    <property type="match status" value="1"/>
</dbReference>
<keyword evidence="1" id="KW-0812">Transmembrane</keyword>
<dbReference type="GO" id="GO:0005634">
    <property type="term" value="C:nucleus"/>
    <property type="evidence" value="ECO:0007669"/>
    <property type="project" value="TreeGrafter"/>
</dbReference>
<protein>
    <submittedName>
        <fullName evidence="2">Chromatin assembly factor 1 subunit FAS2</fullName>
    </submittedName>
</protein>
<evidence type="ECO:0000313" key="3">
    <source>
        <dbReference type="Proteomes" id="UP000289340"/>
    </source>
</evidence>
<reference evidence="2 3" key="1">
    <citation type="submission" date="2018-09" db="EMBL/GenBank/DDBJ databases">
        <title>A high-quality reference genome of wild soybean provides a powerful tool to mine soybean genomes.</title>
        <authorList>
            <person name="Xie M."/>
            <person name="Chung C.Y.L."/>
            <person name="Li M.-W."/>
            <person name="Wong F.-L."/>
            <person name="Chan T.-F."/>
            <person name="Lam H.-M."/>
        </authorList>
    </citation>
    <scope>NUCLEOTIDE SEQUENCE [LARGE SCALE GENOMIC DNA]</scope>
    <source>
        <strain evidence="3">cv. W05</strain>
        <tissue evidence="2">Hypocotyl of etiolated seedlings</tissue>
    </source>
</reference>
<comment type="caution">
    <text evidence="2">The sequence shown here is derived from an EMBL/GenBank/DDBJ whole genome shotgun (WGS) entry which is preliminary data.</text>
</comment>
<keyword evidence="1" id="KW-0472">Membrane</keyword>
<dbReference type="PANTHER" id="PTHR15271">
    <property type="entry name" value="CHROMATIN ASSEMBLY FACTOR 1 SUBUNIT B"/>
    <property type="match status" value="1"/>
</dbReference>
<dbReference type="Proteomes" id="UP000289340">
    <property type="component" value="Chromosome 10"/>
</dbReference>
<organism evidence="2 3">
    <name type="scientific">Glycine soja</name>
    <name type="common">Wild soybean</name>
    <dbReference type="NCBI Taxonomy" id="3848"/>
    <lineage>
        <taxon>Eukaryota</taxon>
        <taxon>Viridiplantae</taxon>
        <taxon>Streptophyta</taxon>
        <taxon>Embryophyta</taxon>
        <taxon>Tracheophyta</taxon>
        <taxon>Spermatophyta</taxon>
        <taxon>Magnoliopsida</taxon>
        <taxon>eudicotyledons</taxon>
        <taxon>Gunneridae</taxon>
        <taxon>Pentapetalae</taxon>
        <taxon>rosids</taxon>
        <taxon>fabids</taxon>
        <taxon>Fabales</taxon>
        <taxon>Fabaceae</taxon>
        <taxon>Papilionoideae</taxon>
        <taxon>50 kb inversion clade</taxon>
        <taxon>NPAAA clade</taxon>
        <taxon>indigoferoid/millettioid clade</taxon>
        <taxon>Phaseoleae</taxon>
        <taxon>Glycine</taxon>
        <taxon>Glycine subgen. Soja</taxon>
    </lineage>
</organism>
<name>A0A445ITK8_GLYSO</name>
<dbReference type="GO" id="GO:0006335">
    <property type="term" value="P:DNA replication-dependent chromatin assembly"/>
    <property type="evidence" value="ECO:0007669"/>
    <property type="project" value="InterPro"/>
</dbReference>
<accession>A0A445ITK8</accession>